<protein>
    <submittedName>
        <fullName evidence="6">Uncharacterized protein</fullName>
    </submittedName>
</protein>
<sequence length="170" mass="19646">LIRLVNENAAPLVNTTSEALIATHTSRMYIKSKKTIKKRYISKQEYISFTQDAWTAPNVTAFMAVTAHFIDEEFELRDLRIAVPQVEDNYFYLKLLQNQLAKQFSHLYFFFLGVHSGKRLAELFHDALRKYSAVDCLNTITADNTSVNSKMARKLELQIPHFYIVTHILG</sequence>
<dbReference type="PANTHER" id="PTHR46481:SF10">
    <property type="entry name" value="ZINC FINGER BED DOMAIN-CONTAINING PROTEIN 39"/>
    <property type="match status" value="1"/>
</dbReference>
<comment type="subcellular location">
    <subcellularLocation>
        <location evidence="1">Nucleus</location>
    </subcellularLocation>
</comment>
<keyword evidence="4" id="KW-0862">Zinc</keyword>
<evidence type="ECO:0000256" key="3">
    <source>
        <dbReference type="ARBA" id="ARBA00022771"/>
    </source>
</evidence>
<reference evidence="6 7" key="1">
    <citation type="submission" date="2015-08" db="EMBL/GenBank/DDBJ databases">
        <title>Next Generation Sequencing and Analysis of the Genome of Puccinia sorghi L Schw, the Causal Agent of Maize Common Rust.</title>
        <authorList>
            <person name="Rochi L."/>
            <person name="Burguener G."/>
            <person name="Darino M."/>
            <person name="Turjanski A."/>
            <person name="Kreff E."/>
            <person name="Dieguez M.J."/>
            <person name="Sacco F."/>
        </authorList>
    </citation>
    <scope>NUCLEOTIDE SEQUENCE [LARGE SCALE GENOMIC DNA]</scope>
    <source>
        <strain evidence="6 7">RO10H11247</strain>
    </source>
</reference>
<organism evidence="6 7">
    <name type="scientific">Puccinia sorghi</name>
    <dbReference type="NCBI Taxonomy" id="27349"/>
    <lineage>
        <taxon>Eukaryota</taxon>
        <taxon>Fungi</taxon>
        <taxon>Dikarya</taxon>
        <taxon>Basidiomycota</taxon>
        <taxon>Pucciniomycotina</taxon>
        <taxon>Pucciniomycetes</taxon>
        <taxon>Pucciniales</taxon>
        <taxon>Pucciniaceae</taxon>
        <taxon>Puccinia</taxon>
    </lineage>
</organism>
<dbReference type="SUPFAM" id="SSF53098">
    <property type="entry name" value="Ribonuclease H-like"/>
    <property type="match status" value="1"/>
</dbReference>
<dbReference type="GO" id="GO:0008270">
    <property type="term" value="F:zinc ion binding"/>
    <property type="evidence" value="ECO:0007669"/>
    <property type="project" value="UniProtKB-KW"/>
</dbReference>
<evidence type="ECO:0000256" key="2">
    <source>
        <dbReference type="ARBA" id="ARBA00022723"/>
    </source>
</evidence>
<keyword evidence="3" id="KW-0863">Zinc-finger</keyword>
<accession>A0A0L6UEN6</accession>
<dbReference type="Proteomes" id="UP000037035">
    <property type="component" value="Unassembled WGS sequence"/>
</dbReference>
<keyword evidence="2" id="KW-0479">Metal-binding</keyword>
<evidence type="ECO:0000256" key="4">
    <source>
        <dbReference type="ARBA" id="ARBA00022833"/>
    </source>
</evidence>
<name>A0A0L6UEN6_9BASI</name>
<dbReference type="InterPro" id="IPR012337">
    <property type="entry name" value="RNaseH-like_sf"/>
</dbReference>
<comment type="caution">
    <text evidence="6">The sequence shown here is derived from an EMBL/GenBank/DDBJ whole genome shotgun (WGS) entry which is preliminary data.</text>
</comment>
<dbReference type="OrthoDB" id="2505677at2759"/>
<dbReference type="VEuPathDB" id="FungiDB:VP01_6793g2"/>
<feature type="non-terminal residue" evidence="6">
    <location>
        <position position="1"/>
    </location>
</feature>
<evidence type="ECO:0000313" key="6">
    <source>
        <dbReference type="EMBL" id="KNZ46971.1"/>
    </source>
</evidence>
<dbReference type="EMBL" id="LAVV01012153">
    <property type="protein sequence ID" value="KNZ46971.1"/>
    <property type="molecule type" value="Genomic_DNA"/>
</dbReference>
<evidence type="ECO:0000313" key="7">
    <source>
        <dbReference type="Proteomes" id="UP000037035"/>
    </source>
</evidence>
<dbReference type="PANTHER" id="PTHR46481">
    <property type="entry name" value="ZINC FINGER BED DOMAIN-CONTAINING PROTEIN 4"/>
    <property type="match status" value="1"/>
</dbReference>
<keyword evidence="5" id="KW-0539">Nucleus</keyword>
<dbReference type="AlphaFoldDB" id="A0A0L6UEN6"/>
<evidence type="ECO:0000256" key="5">
    <source>
        <dbReference type="ARBA" id="ARBA00023242"/>
    </source>
</evidence>
<dbReference type="GO" id="GO:0005634">
    <property type="term" value="C:nucleus"/>
    <property type="evidence" value="ECO:0007669"/>
    <property type="project" value="UniProtKB-SubCell"/>
</dbReference>
<gene>
    <name evidence="6" type="ORF">VP01_6793g2</name>
</gene>
<evidence type="ECO:0000256" key="1">
    <source>
        <dbReference type="ARBA" id="ARBA00004123"/>
    </source>
</evidence>
<proteinExistence type="predicted"/>
<dbReference type="InterPro" id="IPR052035">
    <property type="entry name" value="ZnF_BED_domain_contain"/>
</dbReference>
<keyword evidence="7" id="KW-1185">Reference proteome</keyword>